<gene>
    <name evidence="3" type="ORF">LJ725_18530</name>
</gene>
<keyword evidence="4" id="KW-1185">Reference proteome</keyword>
<dbReference type="InterPro" id="IPR006311">
    <property type="entry name" value="TAT_signal"/>
</dbReference>
<keyword evidence="2" id="KW-0732">Signal</keyword>
<organism evidence="3 4">
    <name type="scientific">Reyranella aquatilis</name>
    <dbReference type="NCBI Taxonomy" id="2035356"/>
    <lineage>
        <taxon>Bacteria</taxon>
        <taxon>Pseudomonadati</taxon>
        <taxon>Pseudomonadota</taxon>
        <taxon>Alphaproteobacteria</taxon>
        <taxon>Hyphomicrobiales</taxon>
        <taxon>Reyranellaceae</taxon>
        <taxon>Reyranella</taxon>
    </lineage>
</organism>
<comment type="similarity">
    <text evidence="1">Belongs to the UPF0065 (bug) family.</text>
</comment>
<evidence type="ECO:0000256" key="1">
    <source>
        <dbReference type="ARBA" id="ARBA00006987"/>
    </source>
</evidence>
<reference evidence="3 4" key="1">
    <citation type="submission" date="2021-11" db="EMBL/GenBank/DDBJ databases">
        <authorList>
            <person name="Lee D.-H."/>
            <person name="Kim S.-B."/>
        </authorList>
    </citation>
    <scope>NUCLEOTIDE SEQUENCE [LARGE SCALE GENOMIC DNA]</scope>
    <source>
        <strain evidence="3 4">KCTC 52223</strain>
    </source>
</reference>
<accession>A0ABS8KXZ4</accession>
<dbReference type="SUPFAM" id="SSF53850">
    <property type="entry name" value="Periplasmic binding protein-like II"/>
    <property type="match status" value="1"/>
</dbReference>
<feature type="signal peptide" evidence="2">
    <location>
        <begin position="1"/>
        <end position="30"/>
    </location>
</feature>
<dbReference type="InterPro" id="IPR005064">
    <property type="entry name" value="BUG"/>
</dbReference>
<dbReference type="PIRSF" id="PIRSF017082">
    <property type="entry name" value="YflP"/>
    <property type="match status" value="1"/>
</dbReference>
<dbReference type="Proteomes" id="UP001198862">
    <property type="component" value="Unassembled WGS sequence"/>
</dbReference>
<feature type="chain" id="PRO_5047252975" evidence="2">
    <location>
        <begin position="31"/>
        <end position="334"/>
    </location>
</feature>
<dbReference type="InterPro" id="IPR042100">
    <property type="entry name" value="Bug_dom1"/>
</dbReference>
<comment type="caution">
    <text evidence="3">The sequence shown here is derived from an EMBL/GenBank/DDBJ whole genome shotgun (WGS) entry which is preliminary data.</text>
</comment>
<protein>
    <submittedName>
        <fullName evidence="3">Tripartite tricarboxylate transporter substrate binding protein</fullName>
    </submittedName>
</protein>
<dbReference type="Pfam" id="PF03401">
    <property type="entry name" value="TctC"/>
    <property type="match status" value="1"/>
</dbReference>
<dbReference type="EMBL" id="JAJISD010000008">
    <property type="protein sequence ID" value="MCC8430975.1"/>
    <property type="molecule type" value="Genomic_DNA"/>
</dbReference>
<dbReference type="PANTHER" id="PTHR42928">
    <property type="entry name" value="TRICARBOXYLATE-BINDING PROTEIN"/>
    <property type="match status" value="1"/>
</dbReference>
<evidence type="ECO:0000313" key="3">
    <source>
        <dbReference type="EMBL" id="MCC8430975.1"/>
    </source>
</evidence>
<name>A0ABS8KXZ4_9HYPH</name>
<dbReference type="Gene3D" id="3.40.190.10">
    <property type="entry name" value="Periplasmic binding protein-like II"/>
    <property type="match status" value="1"/>
</dbReference>
<evidence type="ECO:0000256" key="2">
    <source>
        <dbReference type="SAM" id="SignalP"/>
    </source>
</evidence>
<dbReference type="PANTHER" id="PTHR42928:SF5">
    <property type="entry name" value="BLR1237 PROTEIN"/>
    <property type="match status" value="1"/>
</dbReference>
<dbReference type="RefSeq" id="WP_230552130.1">
    <property type="nucleotide sequence ID" value="NZ_JAJISD010000008.1"/>
</dbReference>
<sequence length="334" mass="35533">MSKVTTTRRGLLRTGAGASLLVAAPSIVRAQSAAWPNKPITIVVNFPAGGLTDGIARAFGQSVSQATGQQVLIDNKPGASGNIGAALVARAPADGYTFLHSVSSTLIQNRVMFKTLGFDPDKDFTIVSGTSSGVLPVVVHKSLPAEVKDLKSFVEYAKKNKVNFGSWAMGSSAHIFAQTLNEKYGLTMEVVTYKGEAPMWQDMGAGQLQAAMGSPQAMNALIVKGEVRGIAAPSKVRARVFPDVPTSREQGFDDDAFTVSGWLALAAPAATPKDIVKRMSDLWVAAADSEPGKKMMDSFALVEKPMPHEEVMADYERLKTVLIPRIVALGMKPE</sequence>
<proteinExistence type="inferred from homology"/>
<dbReference type="CDD" id="cd07012">
    <property type="entry name" value="PBP2_Bug_TTT"/>
    <property type="match status" value="1"/>
</dbReference>
<evidence type="ECO:0000313" key="4">
    <source>
        <dbReference type="Proteomes" id="UP001198862"/>
    </source>
</evidence>
<dbReference type="Gene3D" id="3.40.190.150">
    <property type="entry name" value="Bordetella uptake gene, domain 1"/>
    <property type="match status" value="1"/>
</dbReference>
<dbReference type="PROSITE" id="PS51318">
    <property type="entry name" value="TAT"/>
    <property type="match status" value="1"/>
</dbReference>